<feature type="domain" description="RNA polymerase sigma-70 region 2" evidence="5">
    <location>
        <begin position="28"/>
        <end position="91"/>
    </location>
</feature>
<dbReference type="EMBL" id="FNGY01000002">
    <property type="protein sequence ID" value="SDL90220.1"/>
    <property type="molecule type" value="Genomic_DNA"/>
</dbReference>
<dbReference type="Proteomes" id="UP000183200">
    <property type="component" value="Unassembled WGS sequence"/>
</dbReference>
<dbReference type="InterPro" id="IPR013324">
    <property type="entry name" value="RNA_pol_sigma_r3/r4-like"/>
</dbReference>
<dbReference type="Pfam" id="PF08281">
    <property type="entry name" value="Sigma70_r4_2"/>
    <property type="match status" value="1"/>
</dbReference>
<dbReference type="InterPro" id="IPR007627">
    <property type="entry name" value="RNA_pol_sigma70_r2"/>
</dbReference>
<dbReference type="InterPro" id="IPR013325">
    <property type="entry name" value="RNA_pol_sigma_r2"/>
</dbReference>
<protein>
    <submittedName>
        <fullName evidence="7">RNA polymerase sigma-70 factor, ECF subfamily</fullName>
    </submittedName>
</protein>
<dbReference type="PANTHER" id="PTHR43133:SF46">
    <property type="entry name" value="RNA POLYMERASE SIGMA-70 FACTOR ECF SUBFAMILY"/>
    <property type="match status" value="1"/>
</dbReference>
<reference evidence="8" key="1">
    <citation type="submission" date="2016-10" db="EMBL/GenBank/DDBJ databases">
        <authorList>
            <person name="Varghese N."/>
            <person name="Submissions S."/>
        </authorList>
    </citation>
    <scope>NUCLEOTIDE SEQUENCE [LARGE SCALE GENOMIC DNA]</scope>
    <source>
        <strain evidence="8">DSM 19110</strain>
    </source>
</reference>
<name>A0A1G9NUZ8_9SPHI</name>
<dbReference type="SUPFAM" id="SSF88946">
    <property type="entry name" value="Sigma2 domain of RNA polymerase sigma factors"/>
    <property type="match status" value="1"/>
</dbReference>
<feature type="domain" description="RNA polymerase sigma factor 70 region 4 type 2" evidence="6">
    <location>
        <begin position="125"/>
        <end position="175"/>
    </location>
</feature>
<keyword evidence="2" id="KW-0805">Transcription regulation</keyword>
<dbReference type="GO" id="GO:0003677">
    <property type="term" value="F:DNA binding"/>
    <property type="evidence" value="ECO:0007669"/>
    <property type="project" value="InterPro"/>
</dbReference>
<evidence type="ECO:0000259" key="6">
    <source>
        <dbReference type="Pfam" id="PF08281"/>
    </source>
</evidence>
<comment type="similarity">
    <text evidence="1">Belongs to the sigma-70 factor family. ECF subfamily.</text>
</comment>
<keyword evidence="8" id="KW-1185">Reference proteome</keyword>
<evidence type="ECO:0000256" key="3">
    <source>
        <dbReference type="ARBA" id="ARBA00023082"/>
    </source>
</evidence>
<dbReference type="InterPro" id="IPR014284">
    <property type="entry name" value="RNA_pol_sigma-70_dom"/>
</dbReference>
<evidence type="ECO:0000256" key="4">
    <source>
        <dbReference type="ARBA" id="ARBA00023163"/>
    </source>
</evidence>
<proteinExistence type="inferred from homology"/>
<accession>A0A1G9NUZ8</accession>
<keyword evidence="4" id="KW-0804">Transcription</keyword>
<evidence type="ECO:0000313" key="8">
    <source>
        <dbReference type="Proteomes" id="UP000183200"/>
    </source>
</evidence>
<dbReference type="NCBIfam" id="TIGR02985">
    <property type="entry name" value="Sig70_bacteroi1"/>
    <property type="match status" value="1"/>
</dbReference>
<dbReference type="SUPFAM" id="SSF88659">
    <property type="entry name" value="Sigma3 and sigma4 domains of RNA polymerase sigma factors"/>
    <property type="match status" value="1"/>
</dbReference>
<dbReference type="CDD" id="cd06171">
    <property type="entry name" value="Sigma70_r4"/>
    <property type="match status" value="1"/>
</dbReference>
<dbReference type="InterPro" id="IPR039425">
    <property type="entry name" value="RNA_pol_sigma-70-like"/>
</dbReference>
<sequence>MSVYATNTDQELAILLKKGERGVFAFVYNRYKADLYLHALRIIKNQDDATDLVQEVFTNLWEKRKNFVLSTTIANYLYGAVRNRVFNFIEHRNITERYARSMQSFFEKGEFFTDNLIREKELAVIIEREINALPKKMREVFLMSRNTDLSHKEIGEILGISDTTVKKQIVNAVRLLRLKINLSILFYYFF</sequence>
<evidence type="ECO:0000313" key="7">
    <source>
        <dbReference type="EMBL" id="SDL90220.1"/>
    </source>
</evidence>
<gene>
    <name evidence="7" type="ORF">SAMN05421820_102448</name>
</gene>
<dbReference type="InterPro" id="IPR036388">
    <property type="entry name" value="WH-like_DNA-bd_sf"/>
</dbReference>
<dbReference type="InterPro" id="IPR014327">
    <property type="entry name" value="RNA_pol_sigma70_bacteroid"/>
</dbReference>
<dbReference type="Gene3D" id="1.10.1740.10">
    <property type="match status" value="1"/>
</dbReference>
<dbReference type="InterPro" id="IPR013249">
    <property type="entry name" value="RNA_pol_sigma70_r4_t2"/>
</dbReference>
<dbReference type="GO" id="GO:0016987">
    <property type="term" value="F:sigma factor activity"/>
    <property type="evidence" value="ECO:0007669"/>
    <property type="project" value="UniProtKB-KW"/>
</dbReference>
<dbReference type="PANTHER" id="PTHR43133">
    <property type="entry name" value="RNA POLYMERASE ECF-TYPE SIGMA FACTO"/>
    <property type="match status" value="1"/>
</dbReference>
<dbReference type="Gene3D" id="1.10.10.10">
    <property type="entry name" value="Winged helix-like DNA-binding domain superfamily/Winged helix DNA-binding domain"/>
    <property type="match status" value="1"/>
</dbReference>
<keyword evidence="3" id="KW-0731">Sigma factor</keyword>
<evidence type="ECO:0000259" key="5">
    <source>
        <dbReference type="Pfam" id="PF04542"/>
    </source>
</evidence>
<evidence type="ECO:0000256" key="1">
    <source>
        <dbReference type="ARBA" id="ARBA00010641"/>
    </source>
</evidence>
<dbReference type="Pfam" id="PF04542">
    <property type="entry name" value="Sigma70_r2"/>
    <property type="match status" value="1"/>
</dbReference>
<dbReference type="RefSeq" id="WP_074605317.1">
    <property type="nucleotide sequence ID" value="NZ_FNGY01000002.1"/>
</dbReference>
<organism evidence="7 8">
    <name type="scientific">Pedobacter steynii</name>
    <dbReference type="NCBI Taxonomy" id="430522"/>
    <lineage>
        <taxon>Bacteria</taxon>
        <taxon>Pseudomonadati</taxon>
        <taxon>Bacteroidota</taxon>
        <taxon>Sphingobacteriia</taxon>
        <taxon>Sphingobacteriales</taxon>
        <taxon>Sphingobacteriaceae</taxon>
        <taxon>Pedobacter</taxon>
    </lineage>
</organism>
<dbReference type="GO" id="GO:0006352">
    <property type="term" value="P:DNA-templated transcription initiation"/>
    <property type="evidence" value="ECO:0007669"/>
    <property type="project" value="InterPro"/>
</dbReference>
<evidence type="ECO:0000256" key="2">
    <source>
        <dbReference type="ARBA" id="ARBA00023015"/>
    </source>
</evidence>
<dbReference type="NCBIfam" id="TIGR02937">
    <property type="entry name" value="sigma70-ECF"/>
    <property type="match status" value="1"/>
</dbReference>
<dbReference type="OrthoDB" id="1342792at2"/>
<dbReference type="AlphaFoldDB" id="A0A1G9NUZ8"/>